<dbReference type="PANTHER" id="PTHR13812:SF19">
    <property type="entry name" value="KETIMINE REDUCTASE MU-CRYSTALLIN"/>
    <property type="match status" value="1"/>
</dbReference>
<dbReference type="InterPro" id="IPR036291">
    <property type="entry name" value="NAD(P)-bd_dom_sf"/>
</dbReference>
<dbReference type="PANTHER" id="PTHR13812">
    <property type="entry name" value="KETIMINE REDUCTASE MU-CRYSTALLIN"/>
    <property type="match status" value="1"/>
</dbReference>
<dbReference type="FunFam" id="3.40.50.720:FF:000311">
    <property type="entry name" value="Ornithine cyclodeaminase"/>
    <property type="match status" value="1"/>
</dbReference>
<comment type="similarity">
    <text evidence="1">Belongs to the ornithine cyclodeaminase/mu-crystallin family.</text>
</comment>
<sequence length="313" mass="32560">MMQMLDHAAIDARLDWPALIAALRAAFAGNAITAPPRQTLTIDLPDGQTASLLLMPAWEAGKAIGVKVVTFFPGNAAQGKATINAGYLLFDGADGRMQAVLDGDSLTARRTAAASALAADYLARPDARVLLVAGTGQLSEEAALAHSAVRRYDRVLIWGRTTDKAQQIVARLKAQGLAAETCLDLEAGARGADVICTVTASTVPLIRGDWLRPGSHLDLIGAFKPDMRECDTQAIVQAQIFVDSRAGALLAGDLAQPLAAGAITDTDVLADLAELVQGGHPGRRDATARTVFKSAGMALEDLAAAMLAQDGSA</sequence>
<dbReference type="PIRSF" id="PIRSF001439">
    <property type="entry name" value="CryM"/>
    <property type="match status" value="1"/>
</dbReference>
<dbReference type="GO" id="GO:0016491">
    <property type="term" value="F:oxidoreductase activity"/>
    <property type="evidence" value="ECO:0007669"/>
    <property type="project" value="UniProtKB-ARBA"/>
</dbReference>
<dbReference type="KEGG" id="gfu:KM031_10330"/>
<organism evidence="2 3">
    <name type="scientific">Gemmobacter fulvus</name>
    <dbReference type="NCBI Taxonomy" id="2840474"/>
    <lineage>
        <taxon>Bacteria</taxon>
        <taxon>Pseudomonadati</taxon>
        <taxon>Pseudomonadota</taxon>
        <taxon>Alphaproteobacteria</taxon>
        <taxon>Rhodobacterales</taxon>
        <taxon>Paracoccaceae</taxon>
        <taxon>Gemmobacter</taxon>
    </lineage>
</organism>
<dbReference type="EMBL" id="CP076361">
    <property type="protein sequence ID" value="QWK91999.1"/>
    <property type="molecule type" value="Genomic_DNA"/>
</dbReference>
<dbReference type="GO" id="GO:0019752">
    <property type="term" value="P:carboxylic acid metabolic process"/>
    <property type="evidence" value="ECO:0007669"/>
    <property type="project" value="UniProtKB-ARBA"/>
</dbReference>
<dbReference type="GO" id="GO:0005737">
    <property type="term" value="C:cytoplasm"/>
    <property type="evidence" value="ECO:0007669"/>
    <property type="project" value="TreeGrafter"/>
</dbReference>
<protein>
    <submittedName>
        <fullName evidence="2">Ornithine cyclodeaminase family protein</fullName>
    </submittedName>
</protein>
<evidence type="ECO:0000313" key="2">
    <source>
        <dbReference type="EMBL" id="QWK91999.1"/>
    </source>
</evidence>
<evidence type="ECO:0000256" key="1">
    <source>
        <dbReference type="ARBA" id="ARBA00008903"/>
    </source>
</evidence>
<dbReference type="AlphaFoldDB" id="A0A975S286"/>
<evidence type="ECO:0000313" key="3">
    <source>
        <dbReference type="Proteomes" id="UP000679352"/>
    </source>
</evidence>
<gene>
    <name evidence="2" type="ORF">KM031_10330</name>
</gene>
<dbReference type="Pfam" id="PF02423">
    <property type="entry name" value="OCD_Mu_crystall"/>
    <property type="match status" value="1"/>
</dbReference>
<reference evidence="2" key="1">
    <citation type="submission" date="2021-06" db="EMBL/GenBank/DDBJ databases">
        <title>Direct submission.</title>
        <authorList>
            <person name="Lee C.-S."/>
            <person name="Jin L."/>
        </authorList>
    </citation>
    <scope>NUCLEOTIDE SEQUENCE</scope>
    <source>
        <strain evidence="2">Con5</strain>
    </source>
</reference>
<proteinExistence type="inferred from homology"/>
<name>A0A975S286_9RHOB</name>
<dbReference type="SUPFAM" id="SSF51735">
    <property type="entry name" value="NAD(P)-binding Rossmann-fold domains"/>
    <property type="match status" value="1"/>
</dbReference>
<dbReference type="NCBIfam" id="NF004793">
    <property type="entry name" value="PRK06141.1"/>
    <property type="match status" value="1"/>
</dbReference>
<dbReference type="Gene3D" id="3.40.50.720">
    <property type="entry name" value="NAD(P)-binding Rossmann-like Domain"/>
    <property type="match status" value="1"/>
</dbReference>
<dbReference type="Gene3D" id="3.30.1780.10">
    <property type="entry name" value="ornithine cyclodeaminase, domain 1"/>
    <property type="match status" value="1"/>
</dbReference>
<dbReference type="Proteomes" id="UP000679352">
    <property type="component" value="Chromosome"/>
</dbReference>
<accession>A0A975S286</accession>
<dbReference type="InterPro" id="IPR003462">
    <property type="entry name" value="ODC_Mu_crystall"/>
</dbReference>
<keyword evidence="3" id="KW-1185">Reference proteome</keyword>
<dbReference type="InterPro" id="IPR023401">
    <property type="entry name" value="ODC_N"/>
</dbReference>